<keyword evidence="3" id="KW-1185">Reference proteome</keyword>
<gene>
    <name evidence="2" type="ORF">CHC_T00004354001</name>
</gene>
<dbReference type="Proteomes" id="UP000012073">
    <property type="component" value="Unassembled WGS sequence"/>
</dbReference>
<feature type="region of interest" description="Disordered" evidence="1">
    <location>
        <begin position="1"/>
        <end position="97"/>
    </location>
</feature>
<dbReference type="Gramene" id="CDF35980">
    <property type="protein sequence ID" value="CDF35980"/>
    <property type="gene ID" value="CHC_T00004354001"/>
</dbReference>
<dbReference type="EMBL" id="HG001755">
    <property type="protein sequence ID" value="CDF35980.1"/>
    <property type="molecule type" value="Genomic_DNA"/>
</dbReference>
<dbReference type="AlphaFoldDB" id="R7QF09"/>
<accession>R7QF09</accession>
<evidence type="ECO:0000313" key="3">
    <source>
        <dbReference type="Proteomes" id="UP000012073"/>
    </source>
</evidence>
<feature type="compositionally biased region" description="Polar residues" evidence="1">
    <location>
        <begin position="72"/>
        <end position="84"/>
    </location>
</feature>
<proteinExistence type="predicted"/>
<dbReference type="KEGG" id="ccp:CHC_T00004354001"/>
<evidence type="ECO:0000313" key="2">
    <source>
        <dbReference type="EMBL" id="CDF35980.1"/>
    </source>
</evidence>
<protein>
    <submittedName>
        <fullName evidence="2">Uncharacterized protein</fullName>
    </submittedName>
</protein>
<sequence length="97" mass="10069">MRPSEKAARDVPDTETRGRHGSGYVKESAQSKRRVASSEVAECTSSVGSSAKKKSEAKKSTASLAEPRVSRGVSQTAVGANSGVSWAASGEPSEKMV</sequence>
<reference evidence="3" key="1">
    <citation type="journal article" date="2013" name="Proc. Natl. Acad. Sci. U.S.A.">
        <title>Genome structure and metabolic features in the red seaweed Chondrus crispus shed light on evolution of the Archaeplastida.</title>
        <authorList>
            <person name="Collen J."/>
            <person name="Porcel B."/>
            <person name="Carre W."/>
            <person name="Ball S.G."/>
            <person name="Chaparro C."/>
            <person name="Tonon T."/>
            <person name="Barbeyron T."/>
            <person name="Michel G."/>
            <person name="Noel B."/>
            <person name="Valentin K."/>
            <person name="Elias M."/>
            <person name="Artiguenave F."/>
            <person name="Arun A."/>
            <person name="Aury J.M."/>
            <person name="Barbosa-Neto J.F."/>
            <person name="Bothwell J.H."/>
            <person name="Bouget F.Y."/>
            <person name="Brillet L."/>
            <person name="Cabello-Hurtado F."/>
            <person name="Capella-Gutierrez S."/>
            <person name="Charrier B."/>
            <person name="Cladiere L."/>
            <person name="Cock J.M."/>
            <person name="Coelho S.M."/>
            <person name="Colleoni C."/>
            <person name="Czjzek M."/>
            <person name="Da Silva C."/>
            <person name="Delage L."/>
            <person name="Denoeud F."/>
            <person name="Deschamps P."/>
            <person name="Dittami S.M."/>
            <person name="Gabaldon T."/>
            <person name="Gachon C.M."/>
            <person name="Groisillier A."/>
            <person name="Herve C."/>
            <person name="Jabbari K."/>
            <person name="Katinka M."/>
            <person name="Kloareg B."/>
            <person name="Kowalczyk N."/>
            <person name="Labadie K."/>
            <person name="Leblanc C."/>
            <person name="Lopez P.J."/>
            <person name="McLachlan D.H."/>
            <person name="Meslet-Cladiere L."/>
            <person name="Moustafa A."/>
            <person name="Nehr Z."/>
            <person name="Nyvall Collen P."/>
            <person name="Panaud O."/>
            <person name="Partensky F."/>
            <person name="Poulain J."/>
            <person name="Rensing S.A."/>
            <person name="Rousvoal S."/>
            <person name="Samson G."/>
            <person name="Symeonidi A."/>
            <person name="Weissenbach J."/>
            <person name="Zambounis A."/>
            <person name="Wincker P."/>
            <person name="Boyen C."/>
        </authorList>
    </citation>
    <scope>NUCLEOTIDE SEQUENCE [LARGE SCALE GENOMIC DNA]</scope>
    <source>
        <strain evidence="3">cv. Stackhouse</strain>
    </source>
</reference>
<evidence type="ECO:0000256" key="1">
    <source>
        <dbReference type="SAM" id="MobiDB-lite"/>
    </source>
</evidence>
<feature type="compositionally biased region" description="Basic and acidic residues" evidence="1">
    <location>
        <begin position="1"/>
        <end position="18"/>
    </location>
</feature>
<dbReference type="GeneID" id="17323516"/>
<organism evidence="2 3">
    <name type="scientific">Chondrus crispus</name>
    <name type="common">Carrageen Irish moss</name>
    <name type="synonym">Polymorpha crispa</name>
    <dbReference type="NCBI Taxonomy" id="2769"/>
    <lineage>
        <taxon>Eukaryota</taxon>
        <taxon>Rhodophyta</taxon>
        <taxon>Florideophyceae</taxon>
        <taxon>Rhodymeniophycidae</taxon>
        <taxon>Gigartinales</taxon>
        <taxon>Gigartinaceae</taxon>
        <taxon>Chondrus</taxon>
    </lineage>
</organism>
<dbReference type="RefSeq" id="XP_005715799.1">
    <property type="nucleotide sequence ID" value="XM_005715742.1"/>
</dbReference>
<name>R7QF09_CHOCR</name>